<comment type="function">
    <text evidence="2">Functions as a ribosomal silencing factor. Interacts with ribosomal protein uL14 (rplN), blocking formation of intersubunit bridge B8. Prevents association of the 30S and 50S ribosomal subunits and the formation of functional ribosomes, thus repressing translation.</text>
</comment>
<sequence>MTAKNTELLECVVKAADDRLGKDIVALDMAGLTTLADYFVIVTANNERQVNAVADAVEEAVYKNGFDVKQVEGRQAGKWVLLDCQDVIVHIFQADERERYNLEKLWHEAPLLNLNDWLS</sequence>
<dbReference type="GO" id="GO:0017148">
    <property type="term" value="P:negative regulation of translation"/>
    <property type="evidence" value="ECO:0007669"/>
    <property type="project" value="UniProtKB-UniRule"/>
</dbReference>
<evidence type="ECO:0000256" key="1">
    <source>
        <dbReference type="ARBA" id="ARBA00010574"/>
    </source>
</evidence>
<dbReference type="GO" id="GO:0043023">
    <property type="term" value="F:ribosomal large subunit binding"/>
    <property type="evidence" value="ECO:0007669"/>
    <property type="project" value="TreeGrafter"/>
</dbReference>
<dbReference type="Proteomes" id="UP000069912">
    <property type="component" value="Chromosome"/>
</dbReference>
<dbReference type="InterPro" id="IPR043519">
    <property type="entry name" value="NT_sf"/>
</dbReference>
<dbReference type="PANTHER" id="PTHR21043">
    <property type="entry name" value="IOJAP SUPERFAMILY ORTHOLOG"/>
    <property type="match status" value="1"/>
</dbReference>
<dbReference type="EMBL" id="CP014160">
    <property type="protein sequence ID" value="AMB93512.1"/>
    <property type="molecule type" value="Genomic_DNA"/>
</dbReference>
<evidence type="ECO:0000313" key="3">
    <source>
        <dbReference type="EMBL" id="AMB93512.1"/>
    </source>
</evidence>
<dbReference type="GeneID" id="92902748"/>
<dbReference type="OrthoDB" id="9793681at2"/>
<reference evidence="4 6" key="3">
    <citation type="submission" date="2017-12" db="EMBL/GenBank/DDBJ databases">
        <title>Phylogenetic diversity of female urinary microbiome.</title>
        <authorList>
            <person name="Thomas-White K."/>
            <person name="Wolfe A.J."/>
        </authorList>
    </citation>
    <scope>NUCLEOTIDE SEQUENCE [LARGE SCALE GENOMIC DNA]</scope>
    <source>
        <strain evidence="4 6">UMB0139</strain>
    </source>
</reference>
<dbReference type="GO" id="GO:0005737">
    <property type="term" value="C:cytoplasm"/>
    <property type="evidence" value="ECO:0007669"/>
    <property type="project" value="UniProtKB-SubCell"/>
</dbReference>
<proteinExistence type="inferred from homology"/>
<dbReference type="InterPro" id="IPR004394">
    <property type="entry name" value="Iojap/RsfS/C7orf30"/>
</dbReference>
<keyword evidence="2" id="KW-0810">Translation regulation</keyword>
<evidence type="ECO:0000313" key="6">
    <source>
        <dbReference type="Proteomes" id="UP000234239"/>
    </source>
</evidence>
<dbReference type="SUPFAM" id="SSF81301">
    <property type="entry name" value="Nucleotidyltransferase"/>
    <property type="match status" value="1"/>
</dbReference>
<evidence type="ECO:0000313" key="4">
    <source>
        <dbReference type="EMBL" id="PKZ21759.1"/>
    </source>
</evidence>
<name>A0A0X8FA08_9LACT</name>
<comment type="subunit">
    <text evidence="2">Interacts with ribosomal protein uL14 (rplN).</text>
</comment>
<dbReference type="KEGG" id="asan:AWM72_01500"/>
<keyword evidence="2" id="KW-0678">Repressor</keyword>
<evidence type="ECO:0000313" key="5">
    <source>
        <dbReference type="Proteomes" id="UP000069912"/>
    </source>
</evidence>
<dbReference type="Proteomes" id="UP000234239">
    <property type="component" value="Unassembled WGS sequence"/>
</dbReference>
<protein>
    <recommendedName>
        <fullName evidence="2">Ribosomal silencing factor RsfS</fullName>
    </recommendedName>
</protein>
<comment type="subcellular location">
    <subcellularLocation>
        <location evidence="2">Cytoplasm</location>
    </subcellularLocation>
</comment>
<keyword evidence="5" id="KW-1185">Reference proteome</keyword>
<evidence type="ECO:0000256" key="2">
    <source>
        <dbReference type="HAMAP-Rule" id="MF_01477"/>
    </source>
</evidence>
<reference evidence="3 5" key="1">
    <citation type="journal article" date="2016" name="Genome Announc.">
        <title>Complete Genome Sequences of Aerococcus christensenii CCUG 28831T, Aerococcus sanguinicola CCUG 43001T, Aerococcus urinae CCUG 36881T, Aerococcus urinaeequi CCUG 28094T, Aerococcus urinaehominis CCUG 42038 BT, and Aerococcus viridans CCUG 4311T.</title>
        <authorList>
            <person name="Carkaci D."/>
            <person name="Dargis R."/>
            <person name="Nielsen X.C."/>
            <person name="Skovgaard O."/>
            <person name="Fuursted K."/>
            <person name="Christensen J.J."/>
        </authorList>
    </citation>
    <scope>NUCLEOTIDE SEQUENCE [LARGE SCALE GENOMIC DNA]</scope>
    <source>
        <strain evidence="3 5">CCUG43001</strain>
    </source>
</reference>
<dbReference type="GO" id="GO:0042256">
    <property type="term" value="P:cytosolic ribosome assembly"/>
    <property type="evidence" value="ECO:0007669"/>
    <property type="project" value="UniProtKB-UniRule"/>
</dbReference>
<gene>
    <name evidence="2 4" type="primary">rsfS</name>
    <name evidence="3" type="ORF">AWM72_01500</name>
    <name evidence="4" type="ORF">CYJ28_07605</name>
</gene>
<dbReference type="Pfam" id="PF02410">
    <property type="entry name" value="RsfS"/>
    <property type="match status" value="1"/>
</dbReference>
<organism evidence="3 5">
    <name type="scientific">Aerococcus sanguinicola</name>
    <dbReference type="NCBI Taxonomy" id="119206"/>
    <lineage>
        <taxon>Bacteria</taxon>
        <taxon>Bacillati</taxon>
        <taxon>Bacillota</taxon>
        <taxon>Bacilli</taxon>
        <taxon>Lactobacillales</taxon>
        <taxon>Aerococcaceae</taxon>
        <taxon>Aerococcus</taxon>
    </lineage>
</organism>
<dbReference type="RefSeq" id="WP_067972102.1">
    <property type="nucleotide sequence ID" value="NZ_CAJHKM010000006.1"/>
</dbReference>
<dbReference type="EMBL" id="PKGY01000003">
    <property type="protein sequence ID" value="PKZ21759.1"/>
    <property type="molecule type" value="Genomic_DNA"/>
</dbReference>
<comment type="similarity">
    <text evidence="1 2">Belongs to the Iojap/RsfS family.</text>
</comment>
<dbReference type="AlphaFoldDB" id="A0A0X8FA08"/>
<dbReference type="PANTHER" id="PTHR21043:SF0">
    <property type="entry name" value="MITOCHONDRIAL ASSEMBLY OF RIBOSOMAL LARGE SUBUNIT PROTEIN 1"/>
    <property type="match status" value="1"/>
</dbReference>
<accession>A0A0X8FA08</accession>
<keyword evidence="2" id="KW-0963">Cytoplasm</keyword>
<dbReference type="HAMAP" id="MF_01477">
    <property type="entry name" value="Iojap_RsfS"/>
    <property type="match status" value="1"/>
</dbReference>
<dbReference type="NCBIfam" id="TIGR00090">
    <property type="entry name" value="rsfS_iojap_ybeB"/>
    <property type="match status" value="1"/>
</dbReference>
<reference evidence="5" key="2">
    <citation type="submission" date="2016-01" db="EMBL/GenBank/DDBJ databases">
        <title>Six Aerococcus type strain genome sequencing and assembly using PacBio and Illumina Hiseq.</title>
        <authorList>
            <person name="Carkaci D."/>
            <person name="Dargis R."/>
            <person name="Nielsen X.C."/>
            <person name="Skovgaard O."/>
            <person name="Fuursted K."/>
            <person name="Christensen J.J."/>
        </authorList>
    </citation>
    <scope>NUCLEOTIDE SEQUENCE [LARGE SCALE GENOMIC DNA]</scope>
    <source>
        <strain evidence="5">CCUG43001</strain>
    </source>
</reference>
<dbReference type="Gene3D" id="3.30.460.10">
    <property type="entry name" value="Beta Polymerase, domain 2"/>
    <property type="match status" value="1"/>
</dbReference>
<dbReference type="GO" id="GO:0090071">
    <property type="term" value="P:negative regulation of ribosome biogenesis"/>
    <property type="evidence" value="ECO:0007669"/>
    <property type="project" value="UniProtKB-UniRule"/>
</dbReference>